<protein>
    <submittedName>
        <fullName evidence="5">Protein mlo3-like protein</fullName>
    </submittedName>
</protein>
<keyword evidence="1 2" id="KW-0694">RNA-binding</keyword>
<keyword evidence="6" id="KW-1185">Reference proteome</keyword>
<dbReference type="GO" id="GO:0005634">
    <property type="term" value="C:nucleus"/>
    <property type="evidence" value="ECO:0007669"/>
    <property type="project" value="TreeGrafter"/>
</dbReference>
<dbReference type="OrthoDB" id="346839at2759"/>
<dbReference type="CDD" id="cd12267">
    <property type="entry name" value="RRM_YRA1_MLO3"/>
    <property type="match status" value="1"/>
</dbReference>
<dbReference type="InterPro" id="IPR012677">
    <property type="entry name" value="Nucleotide-bd_a/b_plait_sf"/>
</dbReference>
<dbReference type="SMART" id="SM00360">
    <property type="entry name" value="RRM"/>
    <property type="match status" value="1"/>
</dbReference>
<feature type="compositionally biased region" description="Basic and acidic residues" evidence="3">
    <location>
        <begin position="1"/>
        <end position="14"/>
    </location>
</feature>
<dbReference type="SUPFAM" id="SSF54928">
    <property type="entry name" value="RNA-binding domain, RBD"/>
    <property type="match status" value="1"/>
</dbReference>
<dbReference type="Gene3D" id="3.30.70.330">
    <property type="match status" value="1"/>
</dbReference>
<dbReference type="HOGENOM" id="CLU_052367_2_0_1"/>
<dbReference type="GO" id="GO:0003729">
    <property type="term" value="F:mRNA binding"/>
    <property type="evidence" value="ECO:0007669"/>
    <property type="project" value="TreeGrafter"/>
</dbReference>
<name>A0A0B2WSZ0_METAS</name>
<dbReference type="EMBL" id="AZHE01000005">
    <property type="protein sequence ID" value="KHN99186.1"/>
    <property type="molecule type" value="Genomic_DNA"/>
</dbReference>
<organism evidence="5 6">
    <name type="scientific">Metarhizium album (strain ARSEF 1941)</name>
    <dbReference type="NCBI Taxonomy" id="1081103"/>
    <lineage>
        <taxon>Eukaryota</taxon>
        <taxon>Fungi</taxon>
        <taxon>Dikarya</taxon>
        <taxon>Ascomycota</taxon>
        <taxon>Pezizomycotina</taxon>
        <taxon>Sordariomycetes</taxon>
        <taxon>Hypocreomycetidae</taxon>
        <taxon>Hypocreales</taxon>
        <taxon>Clavicipitaceae</taxon>
        <taxon>Metarhizium</taxon>
    </lineage>
</organism>
<evidence type="ECO:0000256" key="2">
    <source>
        <dbReference type="PROSITE-ProRule" id="PRU00176"/>
    </source>
</evidence>
<sequence>MSSKLDKPLDDIVSAKRQSARNRRPSQRRSTGPKTAAPVGGIQKASKPARGSAAKPAPAKAAAAHGESKVIVSNLPKDVSEQQIKEYFVQAVGPIKRVDLVYGPNSVSRGIANVTFHKPDGAGKAFQKLNGLLVDNRPIKIEIVVGAAQADKVMPPVKSLAERATQPKAQPKSAASGKGATGGVGKAGDGKTANKKRRGRSARPAKKTAEELDSEMTDYFKSNAEGANAGAGAATGAAGATADAPMEDEIMDEHVLVALYPWRADDEGRLACLEDGGRSARDGDDDDSLGEEIVEKRQSDAGHDGRPKSCCHGSQDVADSVKLRGDDFSEAPRTEPSLYAISLESWSAGGGTRYGSSAGQAVMQAPLHAALAASREV</sequence>
<evidence type="ECO:0000259" key="4">
    <source>
        <dbReference type="PROSITE" id="PS50102"/>
    </source>
</evidence>
<feature type="compositionally biased region" description="Basic residues" evidence="3">
    <location>
        <begin position="18"/>
        <end position="27"/>
    </location>
</feature>
<feature type="region of interest" description="Disordered" evidence="3">
    <location>
        <begin position="1"/>
        <end position="68"/>
    </location>
</feature>
<accession>A0A0B2WSZ0</accession>
<dbReference type="InterPro" id="IPR035979">
    <property type="entry name" value="RBD_domain_sf"/>
</dbReference>
<dbReference type="STRING" id="1081103.A0A0B2WSZ0"/>
<dbReference type="InterPro" id="IPR051229">
    <property type="entry name" value="ALYREF_mRNA_export"/>
</dbReference>
<dbReference type="PANTHER" id="PTHR19965:SF35">
    <property type="entry name" value="RNA ANNEALING PROTEIN YRA1"/>
    <property type="match status" value="1"/>
</dbReference>
<feature type="compositionally biased region" description="Low complexity" evidence="3">
    <location>
        <begin position="44"/>
        <end position="64"/>
    </location>
</feature>
<reference evidence="5 6" key="1">
    <citation type="journal article" date="2014" name="Proc. Natl. Acad. Sci. U.S.A.">
        <title>Trajectory and genomic determinants of fungal-pathogen speciation and host adaptation.</title>
        <authorList>
            <person name="Hu X."/>
            <person name="Xiao G."/>
            <person name="Zheng P."/>
            <person name="Shang Y."/>
            <person name="Su Y."/>
            <person name="Zhang X."/>
            <person name="Liu X."/>
            <person name="Zhan S."/>
            <person name="St Leger R.J."/>
            <person name="Wang C."/>
        </authorList>
    </citation>
    <scope>NUCLEOTIDE SEQUENCE [LARGE SCALE GENOMIC DNA]</scope>
    <source>
        <strain evidence="5 6">ARSEF 1941</strain>
    </source>
</reference>
<evidence type="ECO:0000256" key="1">
    <source>
        <dbReference type="ARBA" id="ARBA00022884"/>
    </source>
</evidence>
<evidence type="ECO:0000256" key="3">
    <source>
        <dbReference type="SAM" id="MobiDB-lite"/>
    </source>
</evidence>
<dbReference type="GeneID" id="63737339"/>
<evidence type="ECO:0000313" key="6">
    <source>
        <dbReference type="Proteomes" id="UP000030816"/>
    </source>
</evidence>
<dbReference type="AlphaFoldDB" id="A0A0B2WSZ0"/>
<dbReference type="Proteomes" id="UP000030816">
    <property type="component" value="Unassembled WGS sequence"/>
</dbReference>
<dbReference type="InterPro" id="IPR000504">
    <property type="entry name" value="RRM_dom"/>
</dbReference>
<gene>
    <name evidence="5" type="ORF">MAM_02884</name>
</gene>
<feature type="compositionally biased region" description="Basic and acidic residues" evidence="3">
    <location>
        <begin position="295"/>
        <end position="307"/>
    </location>
</feature>
<feature type="compositionally biased region" description="Basic residues" evidence="3">
    <location>
        <begin position="193"/>
        <end position="206"/>
    </location>
</feature>
<feature type="domain" description="RRM" evidence="4">
    <location>
        <begin position="68"/>
        <end position="146"/>
    </location>
</feature>
<dbReference type="PANTHER" id="PTHR19965">
    <property type="entry name" value="RNA AND EXPORT FACTOR BINDING PROTEIN"/>
    <property type="match status" value="1"/>
</dbReference>
<comment type="caution">
    <text evidence="5">The sequence shown here is derived from an EMBL/GenBank/DDBJ whole genome shotgun (WGS) entry which is preliminary data.</text>
</comment>
<dbReference type="PROSITE" id="PS50102">
    <property type="entry name" value="RRM"/>
    <property type="match status" value="1"/>
</dbReference>
<dbReference type="Pfam" id="PF00076">
    <property type="entry name" value="RRM_1"/>
    <property type="match status" value="1"/>
</dbReference>
<proteinExistence type="predicted"/>
<feature type="region of interest" description="Disordered" evidence="3">
    <location>
        <begin position="295"/>
        <end position="315"/>
    </location>
</feature>
<dbReference type="RefSeq" id="XP_040680252.1">
    <property type="nucleotide sequence ID" value="XM_040821683.1"/>
</dbReference>
<feature type="region of interest" description="Disordered" evidence="3">
    <location>
        <begin position="159"/>
        <end position="217"/>
    </location>
</feature>
<dbReference type="InterPro" id="IPR034357">
    <property type="entry name" value="Yra1/Mlo3_RRM"/>
</dbReference>
<evidence type="ECO:0000313" key="5">
    <source>
        <dbReference type="EMBL" id="KHN99186.1"/>
    </source>
</evidence>